<comment type="similarity">
    <text evidence="1">Belongs to the SMP-30/CGR1 family.</text>
</comment>
<dbReference type="GO" id="GO:0005509">
    <property type="term" value="F:calcium ion binding"/>
    <property type="evidence" value="ECO:0007669"/>
    <property type="project" value="TreeGrafter"/>
</dbReference>
<dbReference type="RefSeq" id="WP_145398226.1">
    <property type="nucleotide sequence ID" value="NZ_VLKU01000007.1"/>
</dbReference>
<evidence type="ECO:0000256" key="1">
    <source>
        <dbReference type="ARBA" id="ARBA00008853"/>
    </source>
</evidence>
<feature type="binding site" evidence="3">
    <location>
        <position position="98"/>
    </location>
    <ligand>
        <name>substrate</name>
    </ligand>
</feature>
<feature type="binding site" evidence="3">
    <location>
        <position position="116"/>
    </location>
    <ligand>
        <name>substrate</name>
    </ligand>
</feature>
<feature type="binding site" evidence="3">
    <location>
        <position position="193"/>
    </location>
    <ligand>
        <name>a divalent metal cation</name>
        <dbReference type="ChEBI" id="CHEBI:60240"/>
    </ligand>
</feature>
<comment type="cofactor">
    <cofactor evidence="3">
        <name>Zn(2+)</name>
        <dbReference type="ChEBI" id="CHEBI:29105"/>
    </cofactor>
    <text evidence="3">Binds 1 divalent metal cation per subunit.</text>
</comment>
<dbReference type="PANTHER" id="PTHR10907:SF47">
    <property type="entry name" value="REGUCALCIN"/>
    <property type="match status" value="1"/>
</dbReference>
<feature type="binding site" evidence="3">
    <location>
        <position position="96"/>
    </location>
    <ligand>
        <name>substrate</name>
    </ligand>
</feature>
<organism evidence="5 6">
    <name type="scientific">Paracoccus sulfuroxidans</name>
    <dbReference type="NCBI Taxonomy" id="384678"/>
    <lineage>
        <taxon>Bacteria</taxon>
        <taxon>Pseudomonadati</taxon>
        <taxon>Pseudomonadota</taxon>
        <taxon>Alphaproteobacteria</taxon>
        <taxon>Rhodobacterales</taxon>
        <taxon>Paracoccaceae</taxon>
        <taxon>Paracoccus</taxon>
    </lineage>
</organism>
<keyword evidence="3" id="KW-0862">Zinc</keyword>
<proteinExistence type="inferred from homology"/>
<dbReference type="OrthoDB" id="2633250at2"/>
<dbReference type="Pfam" id="PF08450">
    <property type="entry name" value="SGL"/>
    <property type="match status" value="1"/>
</dbReference>
<dbReference type="Proteomes" id="UP000316225">
    <property type="component" value="Unassembled WGS sequence"/>
</dbReference>
<protein>
    <submittedName>
        <fullName evidence="5">Sugar lactone lactonase YvrE</fullName>
    </submittedName>
</protein>
<feature type="binding site" evidence="3">
    <location>
        <position position="143"/>
    </location>
    <ligand>
        <name>a divalent metal cation</name>
        <dbReference type="ChEBI" id="CHEBI:60240"/>
    </ligand>
</feature>
<dbReference type="Gene3D" id="2.120.10.30">
    <property type="entry name" value="TolB, C-terminal domain"/>
    <property type="match status" value="1"/>
</dbReference>
<keyword evidence="6" id="KW-1185">Reference proteome</keyword>
<dbReference type="PANTHER" id="PTHR10907">
    <property type="entry name" value="REGUCALCIN"/>
    <property type="match status" value="1"/>
</dbReference>
<dbReference type="AlphaFoldDB" id="A0A562NM39"/>
<dbReference type="SUPFAM" id="SSF63829">
    <property type="entry name" value="Calcium-dependent phosphotriesterase"/>
    <property type="match status" value="1"/>
</dbReference>
<evidence type="ECO:0000256" key="2">
    <source>
        <dbReference type="PIRSR" id="PIRSR605511-1"/>
    </source>
</evidence>
<dbReference type="GO" id="GO:0019853">
    <property type="term" value="P:L-ascorbic acid biosynthetic process"/>
    <property type="evidence" value="ECO:0007669"/>
    <property type="project" value="TreeGrafter"/>
</dbReference>
<comment type="caution">
    <text evidence="5">The sequence shown here is derived from an EMBL/GenBank/DDBJ whole genome shotgun (WGS) entry which is preliminary data.</text>
</comment>
<feature type="active site" description="Proton donor/acceptor" evidence="2">
    <location>
        <position position="193"/>
    </location>
</feature>
<dbReference type="InterPro" id="IPR005511">
    <property type="entry name" value="SMP-30"/>
</dbReference>
<evidence type="ECO:0000313" key="5">
    <source>
        <dbReference type="EMBL" id="TWI33279.1"/>
    </source>
</evidence>
<gene>
    <name evidence="5" type="ORF">IQ24_02420</name>
</gene>
<dbReference type="PRINTS" id="PR01790">
    <property type="entry name" value="SMP30FAMILY"/>
</dbReference>
<dbReference type="GO" id="GO:0004341">
    <property type="term" value="F:gluconolactonase activity"/>
    <property type="evidence" value="ECO:0007669"/>
    <property type="project" value="TreeGrafter"/>
</dbReference>
<evidence type="ECO:0000313" key="6">
    <source>
        <dbReference type="Proteomes" id="UP000316225"/>
    </source>
</evidence>
<feature type="domain" description="SMP-30/Gluconolactonase/LRE-like region" evidence="4">
    <location>
        <begin position="13"/>
        <end position="251"/>
    </location>
</feature>
<keyword evidence="3" id="KW-0479">Metal-binding</keyword>
<dbReference type="EMBL" id="VLKU01000007">
    <property type="protein sequence ID" value="TWI33279.1"/>
    <property type="molecule type" value="Genomic_DNA"/>
</dbReference>
<name>A0A562NM39_9RHOB</name>
<accession>A0A562NM39</accession>
<reference evidence="5 6" key="1">
    <citation type="journal article" date="2015" name="Stand. Genomic Sci.">
        <title>Genomic Encyclopedia of Bacterial and Archaeal Type Strains, Phase III: the genomes of soil and plant-associated and newly described type strains.</title>
        <authorList>
            <person name="Whitman W.B."/>
            <person name="Woyke T."/>
            <person name="Klenk H.P."/>
            <person name="Zhou Y."/>
            <person name="Lilburn T.G."/>
            <person name="Beck B.J."/>
            <person name="De Vos P."/>
            <person name="Vandamme P."/>
            <person name="Eisen J.A."/>
            <person name="Garrity G."/>
            <person name="Hugenholtz P."/>
            <person name="Kyrpides N.C."/>
        </authorList>
    </citation>
    <scope>NUCLEOTIDE SEQUENCE [LARGE SCALE GENOMIC DNA]</scope>
    <source>
        <strain evidence="5 6">CGMCC 1.5364</strain>
    </source>
</reference>
<evidence type="ECO:0000256" key="3">
    <source>
        <dbReference type="PIRSR" id="PIRSR605511-2"/>
    </source>
</evidence>
<evidence type="ECO:0000259" key="4">
    <source>
        <dbReference type="Pfam" id="PF08450"/>
    </source>
</evidence>
<dbReference type="InterPro" id="IPR011042">
    <property type="entry name" value="6-blade_b-propeller_TolB-like"/>
</dbReference>
<dbReference type="InterPro" id="IPR013658">
    <property type="entry name" value="SGL"/>
</dbReference>
<feature type="binding site" evidence="3">
    <location>
        <position position="15"/>
    </location>
    <ligand>
        <name>a divalent metal cation</name>
        <dbReference type="ChEBI" id="CHEBI:60240"/>
    </ligand>
</feature>
<sequence length="281" mass="30746">MSISVFDPRPCQLGEGAMWHPGRQQAFWFDILGKRLLSRKGDEALEWQFDEHVSAAGWLDDDHLLIASETALFRFDLRDGTRQHIAALEAEMTGNRSNDGRADPWGGFWIGTMAKDERRGAGAIYRWFRGELRQLRAEVSIPNAICFSPDATQAYFADTAEKTVWRQDLDAEGWPVGAPRVFLDLRSEGLNPDGAITDAQGRFWNAQWGAGRLACYGPDGQFQQAIDLPSAQTSCPAFIGPALDVLLVTSAAVGLSGAQEGLSWKIKVPGVTGSPVPGVVL</sequence>